<evidence type="ECO:0000313" key="1">
    <source>
        <dbReference type="EMBL" id="KAK1863266.1"/>
    </source>
</evidence>
<proteinExistence type="predicted"/>
<dbReference type="EMBL" id="CM020619">
    <property type="protein sequence ID" value="KAK1863266.1"/>
    <property type="molecule type" value="Genomic_DNA"/>
</dbReference>
<comment type="caution">
    <text evidence="1">The sequence shown here is derived from an EMBL/GenBank/DDBJ whole genome shotgun (WGS) entry which is preliminary data.</text>
</comment>
<reference evidence="1" key="1">
    <citation type="submission" date="2019-11" db="EMBL/GenBank/DDBJ databases">
        <title>Nori genome reveals adaptations in red seaweeds to the harsh intertidal environment.</title>
        <authorList>
            <person name="Wang D."/>
            <person name="Mao Y."/>
        </authorList>
    </citation>
    <scope>NUCLEOTIDE SEQUENCE</scope>
    <source>
        <tissue evidence="1">Gametophyte</tissue>
    </source>
</reference>
<dbReference type="Proteomes" id="UP000798662">
    <property type="component" value="Chromosome 2"/>
</dbReference>
<keyword evidence="2" id="KW-1185">Reference proteome</keyword>
<sequence>MSLWPPHADSSGDLSVLLPWDLFGDGAVGSTGWKELLPADDAAPTLWSAAEPVDAHERDAIAGDAFYKAPDADRAVPSWPPTDGAGVLAGAVATAAEEPHWGAPPVVGDKQVVPSLSVAAAAAATVDDAAVVAAIEDLWAPALGSWEATDSDRTADPRGDLLGLSGTSAVTSADGGMLGGGGLWELPAEGSVAAKDAGSFALSLVPDTPPTAVSTTALPHRASPPRVAPSPPPTNADAVGAVATRQSLEANPPAAAAAATPTVPTRADAVATASVADAVKAGTVDRVATRLPLPPYAPPATARGSAEGVSPPEWFPSRLPTSTIRRAVALTASALMFAGRSRQRAAASATVAAAAAAAAAAPAPTAAASVARGWWAATGAVPPPLPSPPTAAPPGAAAPVAAAPPAPSLAGVPLPVARRGVTKRRCANGRFTRAP</sequence>
<name>A0ACC3BZ04_PYRYE</name>
<evidence type="ECO:0000313" key="2">
    <source>
        <dbReference type="Proteomes" id="UP000798662"/>
    </source>
</evidence>
<accession>A0ACC3BZ04</accession>
<protein>
    <submittedName>
        <fullName evidence="1">Uncharacterized protein</fullName>
    </submittedName>
</protein>
<gene>
    <name evidence="1" type="ORF">I4F81_005824</name>
</gene>
<organism evidence="1 2">
    <name type="scientific">Pyropia yezoensis</name>
    <name type="common">Susabi-nori</name>
    <name type="synonym">Porphyra yezoensis</name>
    <dbReference type="NCBI Taxonomy" id="2788"/>
    <lineage>
        <taxon>Eukaryota</taxon>
        <taxon>Rhodophyta</taxon>
        <taxon>Bangiophyceae</taxon>
        <taxon>Bangiales</taxon>
        <taxon>Bangiaceae</taxon>
        <taxon>Pyropia</taxon>
    </lineage>
</organism>